<dbReference type="AlphaFoldDB" id="A9BDX6"/>
<dbReference type="EMBL" id="CP000878">
    <property type="protein sequence ID" value="ABX08286.1"/>
    <property type="molecule type" value="Genomic_DNA"/>
</dbReference>
<gene>
    <name evidence="2" type="ordered locus">P9211_03551</name>
</gene>
<evidence type="ECO:0000313" key="2">
    <source>
        <dbReference type="EMBL" id="ABX08286.1"/>
    </source>
</evidence>
<organism evidence="2 3">
    <name type="scientific">Prochlorococcus marinus (strain MIT 9211)</name>
    <dbReference type="NCBI Taxonomy" id="93059"/>
    <lineage>
        <taxon>Bacteria</taxon>
        <taxon>Bacillati</taxon>
        <taxon>Cyanobacteriota</taxon>
        <taxon>Cyanophyceae</taxon>
        <taxon>Synechococcales</taxon>
        <taxon>Prochlorococcaceae</taxon>
        <taxon>Prochlorococcus</taxon>
    </lineage>
</organism>
<dbReference type="eggNOG" id="ENOG5032311">
    <property type="taxonomic scope" value="Bacteria"/>
</dbReference>
<evidence type="ECO:0000313" key="3">
    <source>
        <dbReference type="Proteomes" id="UP000000788"/>
    </source>
</evidence>
<keyword evidence="1" id="KW-0472">Membrane</keyword>
<reference evidence="2 3" key="1">
    <citation type="journal article" date="2007" name="PLoS Genet.">
        <title>Patterns and implications of gene gain and loss in the evolution of Prochlorococcus.</title>
        <authorList>
            <person name="Kettler G.C."/>
            <person name="Martiny A.C."/>
            <person name="Huang K."/>
            <person name="Zucker J."/>
            <person name="Coleman M.L."/>
            <person name="Rodrigue S."/>
            <person name="Chen F."/>
            <person name="Lapidus A."/>
            <person name="Ferriera S."/>
            <person name="Johnson J."/>
            <person name="Steglich C."/>
            <person name="Church G.M."/>
            <person name="Richardson P."/>
            <person name="Chisholm S.W."/>
        </authorList>
    </citation>
    <scope>NUCLEOTIDE SEQUENCE [LARGE SCALE GENOMIC DNA]</scope>
    <source>
        <strain evidence="3">MIT 9211</strain>
    </source>
</reference>
<keyword evidence="3" id="KW-1185">Reference proteome</keyword>
<sequence length="56" mass="6396">MIWLLGIVLVIQASFYWLLKPVIVLSTPLFELRSFGLLGVLFIVWLLSGSQQSKNF</sequence>
<feature type="transmembrane region" description="Helical" evidence="1">
    <location>
        <begin position="29"/>
        <end position="47"/>
    </location>
</feature>
<protein>
    <submittedName>
        <fullName evidence="2">Uncharacterized protein</fullName>
    </submittedName>
</protein>
<name>A9BDX6_PROM4</name>
<evidence type="ECO:0000256" key="1">
    <source>
        <dbReference type="SAM" id="Phobius"/>
    </source>
</evidence>
<keyword evidence="1" id="KW-1133">Transmembrane helix</keyword>
<keyword evidence="1" id="KW-0812">Transmembrane</keyword>
<proteinExistence type="predicted"/>
<accession>A9BDX6</accession>
<dbReference type="STRING" id="93059.P9211_03551"/>
<dbReference type="HOGENOM" id="CLU_211691_0_0_3"/>
<dbReference type="Proteomes" id="UP000000788">
    <property type="component" value="Chromosome"/>
</dbReference>
<dbReference type="KEGG" id="pmj:P9211_03551"/>